<dbReference type="EMBL" id="JBIGIB010000007">
    <property type="protein sequence ID" value="MFG6469021.1"/>
    <property type="molecule type" value="Genomic_DNA"/>
</dbReference>
<evidence type="ECO:0000256" key="1">
    <source>
        <dbReference type="ARBA" id="ARBA00004651"/>
    </source>
</evidence>
<evidence type="ECO:0000256" key="4">
    <source>
        <dbReference type="ARBA" id="ARBA00022989"/>
    </source>
</evidence>
<keyword evidence="3 7" id="KW-0812">Transmembrane</keyword>
<sequence>MIRLAWRYLWSSPLTTGLNLLLLTLGLAAMTFVLRAGAQVEAGLRRDLAGIDLVVGAKGSPMQLMLAGVFHLDSPTGNIPLSTLDKLRHQPLVGLAVPLSLGDTFRGFRVVGTSPDYLGLYGGQLATGTLWSGPLEAVLGADVARAAGLKPGDRFAGSHGLGAGGSEHAERPFLVVGVLAPSGTVLDRLVLTDLRSIWALHEGHGTPAKPAGSAAAGPHDAHGEHDDDRETTLVLVRYRSPLAAVMLPRWVNAQDGLQSAAPALETARLMRLMGAGVEVLKGFGGVLLLAAGLSVWVALIHAVRARQGDLAMMRMLGAPAWRVALLIGLEALLLAVLATVLGLGAGHALVQVLGWVLTEQQSLRLGPLGWSEAELWVPMAALSLALLAAAWPAWRAYRLDVTTLLQAPR</sequence>
<feature type="transmembrane region" description="Helical" evidence="7">
    <location>
        <begin position="323"/>
        <end position="356"/>
    </location>
</feature>
<evidence type="ECO:0000256" key="2">
    <source>
        <dbReference type="ARBA" id="ARBA00022475"/>
    </source>
</evidence>
<dbReference type="RefSeq" id="WP_394387282.1">
    <property type="nucleotide sequence ID" value="NZ_JBIGIB010000007.1"/>
</dbReference>
<comment type="subcellular location">
    <subcellularLocation>
        <location evidence="1">Cell membrane</location>
        <topology evidence="1">Multi-pass membrane protein</topology>
    </subcellularLocation>
</comment>
<keyword evidence="4 7" id="KW-1133">Transmembrane helix</keyword>
<feature type="domain" description="ABC3 transporter permease C-terminal" evidence="8">
    <location>
        <begin position="283"/>
        <end position="400"/>
    </location>
</feature>
<evidence type="ECO:0000256" key="5">
    <source>
        <dbReference type="ARBA" id="ARBA00023136"/>
    </source>
</evidence>
<evidence type="ECO:0000256" key="6">
    <source>
        <dbReference type="SAM" id="MobiDB-lite"/>
    </source>
</evidence>
<feature type="transmembrane region" description="Helical" evidence="7">
    <location>
        <begin position="376"/>
        <end position="394"/>
    </location>
</feature>
<dbReference type="Proteomes" id="UP001606303">
    <property type="component" value="Unassembled WGS sequence"/>
</dbReference>
<dbReference type="PANTHER" id="PTHR43738:SF2">
    <property type="entry name" value="ABC TRANSPORTER PERMEASE"/>
    <property type="match status" value="1"/>
</dbReference>
<comment type="caution">
    <text evidence="10">The sequence shown here is derived from an EMBL/GenBank/DDBJ whole genome shotgun (WGS) entry which is preliminary data.</text>
</comment>
<protein>
    <submittedName>
        <fullName evidence="10">FtsX-like permease family protein</fullName>
    </submittedName>
</protein>
<evidence type="ECO:0000256" key="7">
    <source>
        <dbReference type="SAM" id="Phobius"/>
    </source>
</evidence>
<evidence type="ECO:0000313" key="10">
    <source>
        <dbReference type="EMBL" id="MFG6469021.1"/>
    </source>
</evidence>
<keyword evidence="11" id="KW-1185">Reference proteome</keyword>
<feature type="region of interest" description="Disordered" evidence="6">
    <location>
        <begin position="206"/>
        <end position="228"/>
    </location>
</feature>
<feature type="domain" description="MacB-like periplasmic core" evidence="9">
    <location>
        <begin position="16"/>
        <end position="197"/>
    </location>
</feature>
<reference evidence="10 11" key="1">
    <citation type="submission" date="2024-08" db="EMBL/GenBank/DDBJ databases">
        <authorList>
            <person name="Lu H."/>
        </authorList>
    </citation>
    <scope>NUCLEOTIDE SEQUENCE [LARGE SCALE GENOMIC DNA]</scope>
    <source>
        <strain evidence="10 11">BYS87W</strain>
    </source>
</reference>
<feature type="compositionally biased region" description="Low complexity" evidence="6">
    <location>
        <begin position="206"/>
        <end position="218"/>
    </location>
</feature>
<evidence type="ECO:0000259" key="9">
    <source>
        <dbReference type="Pfam" id="PF12704"/>
    </source>
</evidence>
<evidence type="ECO:0000313" key="11">
    <source>
        <dbReference type="Proteomes" id="UP001606303"/>
    </source>
</evidence>
<dbReference type="PANTHER" id="PTHR43738">
    <property type="entry name" value="ABC TRANSPORTER, MEMBRANE PROTEIN"/>
    <property type="match status" value="1"/>
</dbReference>
<evidence type="ECO:0000256" key="3">
    <source>
        <dbReference type="ARBA" id="ARBA00022692"/>
    </source>
</evidence>
<organism evidence="10 11">
    <name type="scientific">Pelomonas baiyunensis</name>
    <dbReference type="NCBI Taxonomy" id="3299026"/>
    <lineage>
        <taxon>Bacteria</taxon>
        <taxon>Pseudomonadati</taxon>
        <taxon>Pseudomonadota</taxon>
        <taxon>Betaproteobacteria</taxon>
        <taxon>Burkholderiales</taxon>
        <taxon>Sphaerotilaceae</taxon>
        <taxon>Roseateles</taxon>
    </lineage>
</organism>
<dbReference type="InterPro" id="IPR051125">
    <property type="entry name" value="ABC-4/HrtB_transporter"/>
</dbReference>
<dbReference type="InterPro" id="IPR025857">
    <property type="entry name" value="MacB_PCD"/>
</dbReference>
<feature type="transmembrane region" description="Helical" evidence="7">
    <location>
        <begin position="282"/>
        <end position="303"/>
    </location>
</feature>
<keyword evidence="2" id="KW-1003">Cell membrane</keyword>
<name>A0ABW7H454_9BURK</name>
<proteinExistence type="predicted"/>
<gene>
    <name evidence="10" type="ORF">ACG01O_20525</name>
</gene>
<evidence type="ECO:0000259" key="8">
    <source>
        <dbReference type="Pfam" id="PF02687"/>
    </source>
</evidence>
<keyword evidence="5 7" id="KW-0472">Membrane</keyword>
<accession>A0ABW7H454</accession>
<dbReference type="Pfam" id="PF02687">
    <property type="entry name" value="FtsX"/>
    <property type="match status" value="1"/>
</dbReference>
<dbReference type="InterPro" id="IPR003838">
    <property type="entry name" value="ABC3_permease_C"/>
</dbReference>
<dbReference type="Pfam" id="PF12704">
    <property type="entry name" value="MacB_PCD"/>
    <property type="match status" value="1"/>
</dbReference>
<feature type="compositionally biased region" description="Basic and acidic residues" evidence="6">
    <location>
        <begin position="219"/>
        <end position="228"/>
    </location>
</feature>